<reference evidence="2 3" key="1">
    <citation type="journal article" date="2019" name="Int. J. Syst. Evol. Microbiol.">
        <title>The Global Catalogue of Microorganisms (GCM) 10K type strain sequencing project: providing services to taxonomists for standard genome sequencing and annotation.</title>
        <authorList>
            <consortium name="The Broad Institute Genomics Platform"/>
            <consortium name="The Broad Institute Genome Sequencing Center for Infectious Disease"/>
            <person name="Wu L."/>
            <person name="Ma J."/>
        </authorList>
    </citation>
    <scope>NUCLEOTIDE SEQUENCE [LARGE SCALE GENOMIC DNA]</scope>
    <source>
        <strain evidence="2 3">JCM 15933</strain>
    </source>
</reference>
<evidence type="ECO:0000313" key="3">
    <source>
        <dbReference type="Proteomes" id="UP001501470"/>
    </source>
</evidence>
<name>A0ABN2A2U9_9ACTN</name>
<proteinExistence type="predicted"/>
<gene>
    <name evidence="2" type="ORF">GCM10009827_025100</name>
</gene>
<evidence type="ECO:0000313" key="2">
    <source>
        <dbReference type="EMBL" id="GAA1509919.1"/>
    </source>
</evidence>
<feature type="region of interest" description="Disordered" evidence="1">
    <location>
        <begin position="1"/>
        <end position="23"/>
    </location>
</feature>
<comment type="caution">
    <text evidence="2">The sequence shown here is derived from an EMBL/GenBank/DDBJ whole genome shotgun (WGS) entry which is preliminary data.</text>
</comment>
<keyword evidence="3" id="KW-1185">Reference proteome</keyword>
<organism evidence="2 3">
    <name type="scientific">Dactylosporangium maewongense</name>
    <dbReference type="NCBI Taxonomy" id="634393"/>
    <lineage>
        <taxon>Bacteria</taxon>
        <taxon>Bacillati</taxon>
        <taxon>Actinomycetota</taxon>
        <taxon>Actinomycetes</taxon>
        <taxon>Micromonosporales</taxon>
        <taxon>Micromonosporaceae</taxon>
        <taxon>Dactylosporangium</taxon>
    </lineage>
</organism>
<dbReference type="Proteomes" id="UP001501470">
    <property type="component" value="Unassembled WGS sequence"/>
</dbReference>
<evidence type="ECO:0008006" key="4">
    <source>
        <dbReference type="Google" id="ProtNLM"/>
    </source>
</evidence>
<evidence type="ECO:0000256" key="1">
    <source>
        <dbReference type="SAM" id="MobiDB-lite"/>
    </source>
</evidence>
<sequence length="687" mass="72510">MLIHPPAASATSQQALRPTSWTYTDSRTPDKAYTGSAADAPVGAWRDAAGKHKSRSYFSYDISAYRGMRINAAGFVLAETQVTDCRKERSWQLWSTDPVTSTTSWNRPPRERQRFEVTGADACPSSYIGVDLGTVVRDALAAGRRTVTFELRVPDRLEGNLHYGRHVRNDPALIINANGIPGTPAQLTVDGRSCDTGGPLWVTTDTPQLTALLTDADINDTGGGDVAYGRFAVWPVDRPQDRVELPENFAGYTPARSWGTIPAGILTDGGTYAVAAQSRDDMDVSPWSAECRFTVDTSHPAPPVVSSADYPPGSPPHGGPGIPGAFTFTANGTADVAGYQYGESYFSMTSVAATTLGGPVTIQLAPSRAGILTLYVQSVDRAGNLSEMVSYRFLVRNTAPAIEDADPDAWLGDPHHLTFAANLDGTVAYTYQIDGGTQQTVPAEADGKARVTVVPGAEGTTVSVFSTAASGLRSGTSSRTLFVDSEPFVESADFPTDGSPGRPVGTEGVFTLKPHMHGVVAYTYQFNQGQVDEQPQGTVAAGADGTATVRFTPGRAGYNTLTVTSRTADGTESETTGVSFVPASIAPVVTSADYPPGDWQGGGGPGVEGTFVFHPTAAGVVSYTYQFGAEPQQTVAAAADGTATVRWTPLEYPAVTGGWVDLLVRSTSDGGPVSDWAYVTFRIRPPS</sequence>
<feature type="compositionally biased region" description="Polar residues" evidence="1">
    <location>
        <begin position="9"/>
        <end position="23"/>
    </location>
</feature>
<dbReference type="EMBL" id="BAAAQD010000004">
    <property type="protein sequence ID" value="GAA1509919.1"/>
    <property type="molecule type" value="Genomic_DNA"/>
</dbReference>
<protein>
    <recommendedName>
        <fullName evidence="4">DNRLRE domain-containing protein</fullName>
    </recommendedName>
</protein>
<accession>A0ABN2A2U9</accession>